<gene>
    <name evidence="2" type="ORF">ALP29_00558</name>
</gene>
<proteinExistence type="predicted"/>
<organism evidence="2 3">
    <name type="scientific">Pseudomonas syringae pv. avii</name>
    <dbReference type="NCBI Taxonomy" id="663959"/>
    <lineage>
        <taxon>Bacteria</taxon>
        <taxon>Pseudomonadati</taxon>
        <taxon>Pseudomonadota</taxon>
        <taxon>Gammaproteobacteria</taxon>
        <taxon>Pseudomonadales</taxon>
        <taxon>Pseudomonadaceae</taxon>
        <taxon>Pseudomonas</taxon>
        <taxon>Pseudomonas syringae</taxon>
    </lineage>
</organism>
<dbReference type="PROSITE" id="PS50990">
    <property type="entry name" value="PEPTIDASE_C39"/>
    <property type="match status" value="1"/>
</dbReference>
<dbReference type="GO" id="GO:0008233">
    <property type="term" value="F:peptidase activity"/>
    <property type="evidence" value="ECO:0007669"/>
    <property type="project" value="InterPro"/>
</dbReference>
<sequence length="276" mass="30180">MDSLASRRLPAIDQWSSLSNLFALSAPLYWASGLYRRGGAPYDRGLYRQLIKRVKKLRLRSNLKTSLLLAVALGLAACSSTPSKLPGLPERVELNGVPTFRSEAYQSGPAALASMLSQQGIVMTPGLLDKPLRLPGAEADLERNMQVLAREYGLMVYPLDAKLTAVFAQIAAGYPVMARINASYWSGERYVVVVGFNQQKSTVLLRSGKERRLSMSFSDFDSAWKGAGHWAILTQRPSQLPANVDAQRWRDAANATAQAGQEQAAAQALKVLAEKK</sequence>
<comment type="caution">
    <text evidence="2">The sequence shown here is derived from an EMBL/GenBank/DDBJ whole genome shotgun (WGS) entry which is preliminary data.</text>
</comment>
<dbReference type="Gene3D" id="3.90.70.10">
    <property type="entry name" value="Cysteine proteinases"/>
    <property type="match status" value="1"/>
</dbReference>
<protein>
    <recommendedName>
        <fullName evidence="1">Peptidase C39 domain-containing protein</fullName>
    </recommendedName>
</protein>
<dbReference type="GO" id="GO:0005524">
    <property type="term" value="F:ATP binding"/>
    <property type="evidence" value="ECO:0007669"/>
    <property type="project" value="InterPro"/>
</dbReference>
<dbReference type="InterPro" id="IPR039563">
    <property type="entry name" value="Peptidase_C39_single_dom"/>
</dbReference>
<dbReference type="Proteomes" id="UP000280395">
    <property type="component" value="Unassembled WGS sequence"/>
</dbReference>
<dbReference type="EMBL" id="RBUA01001062">
    <property type="protein sequence ID" value="RMU50311.1"/>
    <property type="molecule type" value="Genomic_DNA"/>
</dbReference>
<evidence type="ECO:0000313" key="3">
    <source>
        <dbReference type="Proteomes" id="UP000280395"/>
    </source>
</evidence>
<dbReference type="GO" id="GO:0006508">
    <property type="term" value="P:proteolysis"/>
    <property type="evidence" value="ECO:0007669"/>
    <property type="project" value="InterPro"/>
</dbReference>
<accession>A0A3M5UWR8</accession>
<reference evidence="2 3" key="1">
    <citation type="submission" date="2018-08" db="EMBL/GenBank/DDBJ databases">
        <title>Recombination of ecologically and evolutionarily significant loci maintains genetic cohesion in the Pseudomonas syringae species complex.</title>
        <authorList>
            <person name="Dillon M."/>
            <person name="Thakur S."/>
            <person name="Almeida R.N.D."/>
            <person name="Weir B.S."/>
            <person name="Guttman D.S."/>
        </authorList>
    </citation>
    <scope>NUCLEOTIDE SEQUENCE [LARGE SCALE GENOMIC DNA]</scope>
    <source>
        <strain evidence="2 3">ICMP 14479</strain>
    </source>
</reference>
<dbReference type="AlphaFoldDB" id="A0A3M5UWR8"/>
<dbReference type="GO" id="GO:0016020">
    <property type="term" value="C:membrane"/>
    <property type="evidence" value="ECO:0007669"/>
    <property type="project" value="InterPro"/>
</dbReference>
<feature type="domain" description="Peptidase C39" evidence="1">
    <location>
        <begin position="101"/>
        <end position="231"/>
    </location>
</feature>
<dbReference type="InterPro" id="IPR005074">
    <property type="entry name" value="Peptidase_C39"/>
</dbReference>
<dbReference type="Pfam" id="PF03412">
    <property type="entry name" value="Peptidase_C39"/>
    <property type="match status" value="1"/>
</dbReference>
<evidence type="ECO:0000259" key="1">
    <source>
        <dbReference type="PROSITE" id="PS50990"/>
    </source>
</evidence>
<name>A0A3M5UWR8_PSESX</name>
<evidence type="ECO:0000313" key="2">
    <source>
        <dbReference type="EMBL" id="RMU50311.1"/>
    </source>
</evidence>
<dbReference type="CDD" id="cd02549">
    <property type="entry name" value="Peptidase_C39A"/>
    <property type="match status" value="1"/>
</dbReference>